<name>A0A6J4MI38_9CYAN</name>
<evidence type="ECO:0000313" key="1">
    <source>
        <dbReference type="EMBL" id="CAA9358460.1"/>
    </source>
</evidence>
<accession>A0A6J4MI38</accession>
<dbReference type="EMBL" id="CADCTY010001126">
    <property type="protein sequence ID" value="CAA9358460.1"/>
    <property type="molecule type" value="Genomic_DNA"/>
</dbReference>
<proteinExistence type="predicted"/>
<sequence length="49" mass="5652">MTAKSGSYCDAYFFLASKSSSNYKRQKTAAFDWNPRTQRLLVLLTKDEL</sequence>
<reference evidence="1" key="1">
    <citation type="submission" date="2020-02" db="EMBL/GenBank/DDBJ databases">
        <authorList>
            <person name="Meier V. D."/>
        </authorList>
    </citation>
    <scope>NUCLEOTIDE SEQUENCE</scope>
    <source>
        <strain evidence="1">AVDCRST_MAG94</strain>
    </source>
</reference>
<dbReference type="AlphaFoldDB" id="A0A6J4MI38"/>
<gene>
    <name evidence="1" type="ORF">AVDCRST_MAG94-3217</name>
</gene>
<organism evidence="1">
    <name type="scientific">uncultured Leptolyngbya sp</name>
    <dbReference type="NCBI Taxonomy" id="332963"/>
    <lineage>
        <taxon>Bacteria</taxon>
        <taxon>Bacillati</taxon>
        <taxon>Cyanobacteriota</taxon>
        <taxon>Cyanophyceae</taxon>
        <taxon>Leptolyngbyales</taxon>
        <taxon>Leptolyngbyaceae</taxon>
        <taxon>Leptolyngbya group</taxon>
        <taxon>Leptolyngbya</taxon>
        <taxon>environmental samples</taxon>
    </lineage>
</organism>
<protein>
    <submittedName>
        <fullName evidence="1">Uncharacterized protein</fullName>
    </submittedName>
</protein>